<accession>A0A4U7AQB5</accession>
<dbReference type="Proteomes" id="UP000308133">
    <property type="component" value="Unassembled WGS sequence"/>
</dbReference>
<feature type="transmembrane region" description="Helical" evidence="2">
    <location>
        <begin position="40"/>
        <end position="63"/>
    </location>
</feature>
<dbReference type="AlphaFoldDB" id="A0A4U7AQB5"/>
<evidence type="ECO:0000313" key="4">
    <source>
        <dbReference type="Proteomes" id="UP000308133"/>
    </source>
</evidence>
<proteinExistence type="predicted"/>
<reference evidence="3 4" key="1">
    <citation type="submission" date="2018-02" db="EMBL/GenBank/DDBJ databases">
        <title>Draft genome sequences of Elsinoe sp., causing black scab on jojoba.</title>
        <authorList>
            <person name="Stodart B."/>
            <person name="Jeffress S."/>
            <person name="Ash G."/>
            <person name="Arun Chinnappa K."/>
        </authorList>
    </citation>
    <scope>NUCLEOTIDE SEQUENCE [LARGE SCALE GENOMIC DNA]</scope>
    <source>
        <strain evidence="3 4">Hillstone_2</strain>
    </source>
</reference>
<gene>
    <name evidence="3" type="ORF">C1H76_8733</name>
</gene>
<feature type="region of interest" description="Disordered" evidence="1">
    <location>
        <begin position="1"/>
        <end position="32"/>
    </location>
</feature>
<organism evidence="3 4">
    <name type="scientific">Elsinoe australis</name>
    <dbReference type="NCBI Taxonomy" id="40998"/>
    <lineage>
        <taxon>Eukaryota</taxon>
        <taxon>Fungi</taxon>
        <taxon>Dikarya</taxon>
        <taxon>Ascomycota</taxon>
        <taxon>Pezizomycotina</taxon>
        <taxon>Dothideomycetes</taxon>
        <taxon>Dothideomycetidae</taxon>
        <taxon>Myriangiales</taxon>
        <taxon>Elsinoaceae</taxon>
        <taxon>Elsinoe</taxon>
    </lineage>
</organism>
<keyword evidence="2" id="KW-1133">Transmembrane helix</keyword>
<protein>
    <submittedName>
        <fullName evidence="3">Uncharacterized protein</fullName>
    </submittedName>
</protein>
<evidence type="ECO:0000313" key="3">
    <source>
        <dbReference type="EMBL" id="TKX19115.1"/>
    </source>
</evidence>
<evidence type="ECO:0000256" key="1">
    <source>
        <dbReference type="SAM" id="MobiDB-lite"/>
    </source>
</evidence>
<evidence type="ECO:0000256" key="2">
    <source>
        <dbReference type="SAM" id="Phobius"/>
    </source>
</evidence>
<keyword evidence="2" id="KW-0472">Membrane</keyword>
<dbReference type="EMBL" id="PTQR01000120">
    <property type="protein sequence ID" value="TKX19115.1"/>
    <property type="molecule type" value="Genomic_DNA"/>
</dbReference>
<feature type="compositionally biased region" description="Basic and acidic residues" evidence="1">
    <location>
        <begin position="8"/>
        <end position="27"/>
    </location>
</feature>
<comment type="caution">
    <text evidence="3">The sequence shown here is derived from an EMBL/GenBank/DDBJ whole genome shotgun (WGS) entry which is preliminary data.</text>
</comment>
<sequence length="103" mass="11691">MARTRAQTKLDKSIDAKEKDEKDDRPKSVQTQGAERCMSLYWLLLWILIWILPILIMALVIWFSQQKAQIQSSTLIEQLDSAGVPCIVEATGITTGFIPIDRT</sequence>
<keyword evidence="2" id="KW-0812">Transmembrane</keyword>
<name>A0A4U7AQB5_9PEZI</name>